<dbReference type="AlphaFoldDB" id="A0A6C0DYM2"/>
<dbReference type="EMBL" id="MN739691">
    <property type="protein sequence ID" value="QHT21430.1"/>
    <property type="molecule type" value="Genomic_DNA"/>
</dbReference>
<evidence type="ECO:0000256" key="1">
    <source>
        <dbReference type="SAM" id="MobiDB-lite"/>
    </source>
</evidence>
<feature type="compositionally biased region" description="Basic residues" evidence="1">
    <location>
        <begin position="13"/>
        <end position="24"/>
    </location>
</feature>
<protein>
    <submittedName>
        <fullName evidence="3">Uncharacterized protein</fullName>
    </submittedName>
</protein>
<proteinExistence type="predicted"/>
<evidence type="ECO:0000313" key="3">
    <source>
        <dbReference type="EMBL" id="QHT21430.1"/>
    </source>
</evidence>
<keyword evidence="2" id="KW-0812">Transmembrane</keyword>
<evidence type="ECO:0000256" key="2">
    <source>
        <dbReference type="SAM" id="Phobius"/>
    </source>
</evidence>
<accession>A0A6C0DYM2</accession>
<feature type="transmembrane region" description="Helical" evidence="2">
    <location>
        <begin position="202"/>
        <end position="220"/>
    </location>
</feature>
<keyword evidence="2" id="KW-1133">Transmembrane helix</keyword>
<organism evidence="3">
    <name type="scientific">viral metagenome</name>
    <dbReference type="NCBI Taxonomy" id="1070528"/>
    <lineage>
        <taxon>unclassified sequences</taxon>
        <taxon>metagenomes</taxon>
        <taxon>organismal metagenomes</taxon>
    </lineage>
</organism>
<name>A0A6C0DYM2_9ZZZZ</name>
<sequence length="227" mass="25440">MASPWTNDENPPRKRQSSIRKTIKIRPANAGNNESDHGDDKSEYMIHNLEDVEQTTENRTNRVNEIIHKLSSVSTDNDGAKLADFTPPPNPAIQMRKELPQERGGDPPITNLTNPLQMPAPSFSKRTVNPYTVNNASNIALGNYQQVYTPKMTVVDKPYYASMGISNESGGGGNKVVEKLNYMIHLLENMEGEKTANITEEFVLYTFLGVFVIFVVDSFTRTGKYVR</sequence>
<reference evidence="3" key="1">
    <citation type="journal article" date="2020" name="Nature">
        <title>Giant virus diversity and host interactions through global metagenomics.</title>
        <authorList>
            <person name="Schulz F."/>
            <person name="Roux S."/>
            <person name="Paez-Espino D."/>
            <person name="Jungbluth S."/>
            <person name="Walsh D.A."/>
            <person name="Denef V.J."/>
            <person name="McMahon K.D."/>
            <person name="Konstantinidis K.T."/>
            <person name="Eloe-Fadrosh E.A."/>
            <person name="Kyrpides N.C."/>
            <person name="Woyke T."/>
        </authorList>
    </citation>
    <scope>NUCLEOTIDE SEQUENCE</scope>
    <source>
        <strain evidence="3">GVMAG-M-3300023174-92</strain>
    </source>
</reference>
<feature type="compositionally biased region" description="Basic and acidic residues" evidence="1">
    <location>
        <begin position="34"/>
        <end position="43"/>
    </location>
</feature>
<feature type="region of interest" description="Disordered" evidence="1">
    <location>
        <begin position="1"/>
        <end position="43"/>
    </location>
</feature>
<keyword evidence="2" id="KW-0472">Membrane</keyword>